<evidence type="ECO:0000313" key="3">
    <source>
        <dbReference type="Proteomes" id="UP000681526"/>
    </source>
</evidence>
<protein>
    <submittedName>
        <fullName evidence="2">YxeD</fullName>
    </submittedName>
</protein>
<keyword evidence="3" id="KW-1185">Reference proteome</keyword>
<comment type="caution">
    <text evidence="2">The sequence shown here is derived from an EMBL/GenBank/DDBJ whole genome shotgun (WGS) entry which is preliminary data.</text>
</comment>
<dbReference type="RefSeq" id="WP_213484464.1">
    <property type="nucleotide sequence ID" value="NZ_CAJRAY010000043.1"/>
</dbReference>
<organism evidence="2 3">
    <name type="scientific">Thermobacillus xylanilyticus</name>
    <dbReference type="NCBI Taxonomy" id="76633"/>
    <lineage>
        <taxon>Bacteria</taxon>
        <taxon>Bacillati</taxon>
        <taxon>Bacillota</taxon>
        <taxon>Bacilli</taxon>
        <taxon>Bacillales</taxon>
        <taxon>Paenibacillaceae</taxon>
        <taxon>Thermobacillus</taxon>
    </lineage>
</organism>
<keyword evidence="1" id="KW-0175">Coiled coil</keyword>
<sequence length="116" mass="13009">MYQNDVPNAALQIRHCEQLLSQLIQQTQQSTQKYQQMLQQEQQNVAMLEQLAQRERQAVQIIQTALQGHQTALEQLQQASSLCRQLEYAVTNAVPAAGLSYTAAGAGSYFPQQQGF</sequence>
<evidence type="ECO:0000313" key="2">
    <source>
        <dbReference type="EMBL" id="CAG5086245.1"/>
    </source>
</evidence>
<dbReference type="Proteomes" id="UP000681526">
    <property type="component" value="Unassembled WGS sequence"/>
</dbReference>
<accession>A0ABM8V425</accession>
<reference evidence="2 3" key="1">
    <citation type="submission" date="2021-04" db="EMBL/GenBank/DDBJ databases">
        <authorList>
            <person name="Rakotoarivonina H."/>
        </authorList>
    </citation>
    <scope>NUCLEOTIDE SEQUENCE [LARGE SCALE GENOMIC DNA]</scope>
    <source>
        <strain evidence="2 3">XE</strain>
    </source>
</reference>
<name>A0ABM8V425_THEXY</name>
<feature type="coiled-coil region" evidence="1">
    <location>
        <begin position="24"/>
        <end position="79"/>
    </location>
</feature>
<gene>
    <name evidence="2" type="primary">txxe 2496-yxeD</name>
    <name evidence="2" type="ORF">TXXE_09755</name>
</gene>
<proteinExistence type="predicted"/>
<evidence type="ECO:0000256" key="1">
    <source>
        <dbReference type="SAM" id="Coils"/>
    </source>
</evidence>
<dbReference type="EMBL" id="CAJRAY010000043">
    <property type="protein sequence ID" value="CAG5086245.1"/>
    <property type="molecule type" value="Genomic_DNA"/>
</dbReference>